<accession>A0A0F7L8P5</accession>
<reference evidence="1" key="2">
    <citation type="submission" date="2015-03" db="EMBL/GenBank/DDBJ databases">
        <authorList>
            <person name="Chow C.-E.T."/>
            <person name="Winget D.M."/>
            <person name="White R.A.III."/>
            <person name="Hallam S.J."/>
            <person name="Suttle C.A."/>
        </authorList>
    </citation>
    <scope>NUCLEOTIDE SEQUENCE</scope>
    <source>
        <strain evidence="1">H4084976</strain>
    </source>
</reference>
<evidence type="ECO:0000313" key="1">
    <source>
        <dbReference type="EMBL" id="AKH47386.1"/>
    </source>
</evidence>
<dbReference type="EMBL" id="KR029593">
    <property type="protein sequence ID" value="AKH47386.1"/>
    <property type="molecule type" value="Genomic_DNA"/>
</dbReference>
<name>A0A0F7L8P5_9VIRU</name>
<reference evidence="1" key="1">
    <citation type="journal article" date="2015" name="Front. Microbiol.">
        <title>Combining genomic sequencing methods to explore viral diversity and reveal potential virus-host interactions.</title>
        <authorList>
            <person name="Chow C.E."/>
            <person name="Winget D.M."/>
            <person name="White R.A.III."/>
            <person name="Hallam S.J."/>
            <person name="Suttle C.A."/>
        </authorList>
    </citation>
    <scope>NUCLEOTIDE SEQUENCE</scope>
    <source>
        <strain evidence="1">H4084976</strain>
    </source>
</reference>
<sequence>MPKKKIQRFKPVTEKHYKAMQWCIQNNIKVGVKPTKKGLKVEINNNGTVVVSPTLYENVDACDKVWELYLYLYDKYWKV</sequence>
<organism evidence="1">
    <name type="scientific">uncultured marine virus</name>
    <dbReference type="NCBI Taxonomy" id="186617"/>
    <lineage>
        <taxon>Viruses</taxon>
        <taxon>environmental samples</taxon>
    </lineage>
</organism>
<protein>
    <submittedName>
        <fullName evidence="1">Uncharacterized protein</fullName>
    </submittedName>
</protein>
<proteinExistence type="predicted"/>